<protein>
    <submittedName>
        <fullName evidence="2">Laminin subunit beta-1</fullName>
    </submittedName>
</protein>
<feature type="compositionally biased region" description="Basic and acidic residues" evidence="1">
    <location>
        <begin position="178"/>
        <end position="193"/>
    </location>
</feature>
<dbReference type="AlphaFoldDB" id="A0A093VMB7"/>
<dbReference type="eggNOG" id="ENOG502QQ4F">
    <property type="taxonomic scope" value="Eukaryota"/>
</dbReference>
<evidence type="ECO:0000256" key="1">
    <source>
        <dbReference type="SAM" id="MobiDB-lite"/>
    </source>
</evidence>
<comment type="caution">
    <text evidence="2">The sequence shown here is derived from an EMBL/GenBank/DDBJ whole genome shotgun (WGS) entry which is preliminary data.</text>
</comment>
<feature type="region of interest" description="Disordered" evidence="1">
    <location>
        <begin position="401"/>
        <end position="429"/>
    </location>
</feature>
<accession>A0A093VMB7</accession>
<feature type="compositionally biased region" description="Low complexity" evidence="1">
    <location>
        <begin position="60"/>
        <end position="69"/>
    </location>
</feature>
<dbReference type="EMBL" id="JPOX01000014">
    <property type="protein sequence ID" value="KFX47796.1"/>
    <property type="molecule type" value="Genomic_DNA"/>
</dbReference>
<feature type="compositionally biased region" description="Basic and acidic residues" evidence="1">
    <location>
        <begin position="405"/>
        <end position="415"/>
    </location>
</feature>
<name>A0A093VMB7_TALMA</name>
<feature type="compositionally biased region" description="Acidic residues" evidence="1">
    <location>
        <begin position="10"/>
        <end position="20"/>
    </location>
</feature>
<sequence>MPRRRRFIDEESESESEFSETDVSFTRPGGRTTVKRRSFSRVRRDSPNSNAFLTPAIIAGPPRRSASTGGRRRRGDDPIVVVDVHNDVHAKQDSRDHRRNNIDQRLAQREDDIEEIDIIRSHRRPRIVADIPASRTPSPRQQQRDWELLMDQRILANNDVRQDRELAKQQQEIENLERQLAKSREKRRDEHRGSVSRRRLAEEEAWEDELAQRLRKLDVLEQSKRTEEEQKLADYRSKVKRLEEIEREQRIAEDQKMADYRAKVKRLEEAEHKAAEEEEARRLAKIKRLEDMERKAAEEEEAKRIAQEKHLKEVEKREKIKAERDRIIKEIKDEEARKALEEEEHRKEMAELKRKAIEEWKQAEEAKKMKEIEEQKARDKEFRERLRLEFGYSEEEIEKMLKKKHEQEEKKEEKHEHHHHGGGGGGGGAIVVLEPPREKTTFIRVHRKYLLPATLDAFKLPWDWDDRDGNYIIIKQWISEDFQEELFAHTRRLRGGKLIEETSTTLTELKVNDRKRDKMYLVRKKNPGKSWIFT</sequence>
<gene>
    <name evidence="2" type="ORF">GQ26_0141930</name>
</gene>
<evidence type="ECO:0000313" key="2">
    <source>
        <dbReference type="EMBL" id="KFX47796.1"/>
    </source>
</evidence>
<feature type="region of interest" description="Disordered" evidence="1">
    <location>
        <begin position="1"/>
        <end position="78"/>
    </location>
</feature>
<feature type="region of interest" description="Disordered" evidence="1">
    <location>
        <begin position="178"/>
        <end position="204"/>
    </location>
</feature>
<reference evidence="2" key="1">
    <citation type="journal article" date="2014" name="PLoS Genet.">
        <title>Signature Gene Expression Reveals Novel Clues to the Molecular Mechanisms of Dimorphic Transition in Penicillium marneffei.</title>
        <authorList>
            <person name="Yang E."/>
            <person name="Wang G."/>
            <person name="Cai J."/>
            <person name="Woo P.C."/>
            <person name="Lau S.K."/>
            <person name="Yuen K.-Y."/>
            <person name="Chow W.-N."/>
            <person name="Lin X."/>
        </authorList>
    </citation>
    <scope>NUCLEOTIDE SEQUENCE [LARGE SCALE GENOMIC DNA]</scope>
    <source>
        <strain evidence="2">PM1</strain>
    </source>
</reference>
<organism evidence="2">
    <name type="scientific">Talaromyces marneffei PM1</name>
    <dbReference type="NCBI Taxonomy" id="1077442"/>
    <lineage>
        <taxon>Eukaryota</taxon>
        <taxon>Fungi</taxon>
        <taxon>Dikarya</taxon>
        <taxon>Ascomycota</taxon>
        <taxon>Pezizomycotina</taxon>
        <taxon>Eurotiomycetes</taxon>
        <taxon>Eurotiomycetidae</taxon>
        <taxon>Eurotiales</taxon>
        <taxon>Trichocomaceae</taxon>
        <taxon>Talaromyces</taxon>
        <taxon>Talaromyces sect. Talaromyces</taxon>
    </lineage>
</organism>
<proteinExistence type="predicted"/>